<feature type="domain" description="MmgE/PrpD N-terminal" evidence="2">
    <location>
        <begin position="62"/>
        <end position="226"/>
    </location>
</feature>
<evidence type="ECO:0000256" key="1">
    <source>
        <dbReference type="ARBA" id="ARBA00006174"/>
    </source>
</evidence>
<dbReference type="Gene3D" id="1.10.4100.10">
    <property type="entry name" value="2-methylcitrate dehydratase PrpD"/>
    <property type="match status" value="1"/>
</dbReference>
<keyword evidence="5" id="KW-1185">Reference proteome</keyword>
<dbReference type="Pfam" id="PF19305">
    <property type="entry name" value="MmgE_PrpD_C"/>
    <property type="match status" value="1"/>
</dbReference>
<evidence type="ECO:0000313" key="5">
    <source>
        <dbReference type="Proteomes" id="UP001597478"/>
    </source>
</evidence>
<dbReference type="InterPro" id="IPR045336">
    <property type="entry name" value="MmgE_PrpD_N"/>
</dbReference>
<dbReference type="Proteomes" id="UP001597478">
    <property type="component" value="Unassembled WGS sequence"/>
</dbReference>
<dbReference type="InterPro" id="IPR005656">
    <property type="entry name" value="MmgE_PrpD"/>
</dbReference>
<dbReference type="InterPro" id="IPR045337">
    <property type="entry name" value="MmgE_PrpD_C"/>
</dbReference>
<comment type="similarity">
    <text evidence="1">Belongs to the PrpD family.</text>
</comment>
<name>A0ABW5WAF3_9PSEU</name>
<dbReference type="InterPro" id="IPR042188">
    <property type="entry name" value="MmgE/PrpD_sf_2"/>
</dbReference>
<evidence type="ECO:0000259" key="2">
    <source>
        <dbReference type="Pfam" id="PF03972"/>
    </source>
</evidence>
<evidence type="ECO:0000313" key="4">
    <source>
        <dbReference type="EMBL" id="MFD2800476.1"/>
    </source>
</evidence>
<dbReference type="PANTHER" id="PTHR16943:SF8">
    <property type="entry name" value="2-METHYLCITRATE DEHYDRATASE"/>
    <property type="match status" value="1"/>
</dbReference>
<dbReference type="InterPro" id="IPR042183">
    <property type="entry name" value="MmgE/PrpD_sf_1"/>
</dbReference>
<organism evidence="4 5">
    <name type="scientific">Prauserella oleivorans</name>
    <dbReference type="NCBI Taxonomy" id="1478153"/>
    <lineage>
        <taxon>Bacteria</taxon>
        <taxon>Bacillati</taxon>
        <taxon>Actinomycetota</taxon>
        <taxon>Actinomycetes</taxon>
        <taxon>Pseudonocardiales</taxon>
        <taxon>Pseudonocardiaceae</taxon>
        <taxon>Prauserella</taxon>
    </lineage>
</organism>
<dbReference type="Gene3D" id="3.30.1330.120">
    <property type="entry name" value="2-methylcitrate dehydratase PrpD"/>
    <property type="match status" value="1"/>
</dbReference>
<accession>A0ABW5WAF3</accession>
<evidence type="ECO:0000259" key="3">
    <source>
        <dbReference type="Pfam" id="PF19305"/>
    </source>
</evidence>
<dbReference type="PANTHER" id="PTHR16943">
    <property type="entry name" value="2-METHYLCITRATE DEHYDRATASE-RELATED"/>
    <property type="match status" value="1"/>
</dbReference>
<comment type="caution">
    <text evidence="4">The sequence shown here is derived from an EMBL/GenBank/DDBJ whole genome shotgun (WGS) entry which is preliminary data.</text>
</comment>
<dbReference type="InterPro" id="IPR036148">
    <property type="entry name" value="MmgE/PrpD_sf"/>
</dbReference>
<proteinExistence type="inferred from homology"/>
<dbReference type="RefSeq" id="WP_377387852.1">
    <property type="nucleotide sequence ID" value="NZ_JBHSAN010000009.1"/>
</dbReference>
<protein>
    <submittedName>
        <fullName evidence="4">MmgE/PrpD family protein</fullName>
    </submittedName>
</protein>
<gene>
    <name evidence="4" type="ORF">ACFS2C_13815</name>
</gene>
<dbReference type="EMBL" id="JBHUOF010000018">
    <property type="protein sequence ID" value="MFD2800476.1"/>
    <property type="molecule type" value="Genomic_DNA"/>
</dbReference>
<reference evidence="5" key="1">
    <citation type="journal article" date="2019" name="Int. J. Syst. Evol. Microbiol.">
        <title>The Global Catalogue of Microorganisms (GCM) 10K type strain sequencing project: providing services to taxonomists for standard genome sequencing and annotation.</title>
        <authorList>
            <consortium name="The Broad Institute Genomics Platform"/>
            <consortium name="The Broad Institute Genome Sequencing Center for Infectious Disease"/>
            <person name="Wu L."/>
            <person name="Ma J."/>
        </authorList>
    </citation>
    <scope>NUCLEOTIDE SEQUENCE [LARGE SCALE GENOMIC DNA]</scope>
    <source>
        <strain evidence="5">IBRC-M 10906</strain>
    </source>
</reference>
<dbReference type="Pfam" id="PF03972">
    <property type="entry name" value="MmgE_PrpD_N"/>
    <property type="match status" value="1"/>
</dbReference>
<feature type="domain" description="MmgE/PrpD C-terminal" evidence="3">
    <location>
        <begin position="253"/>
        <end position="404"/>
    </location>
</feature>
<dbReference type="SUPFAM" id="SSF103378">
    <property type="entry name" value="2-methylcitrate dehydratase PrpD"/>
    <property type="match status" value="1"/>
</dbReference>
<sequence>MTAADAGPLDLLVKEAASLEFEHIPDDVVELARLCVLDVLGCCLAGASEPAAAILASVSDDDALRLGTAAHALDFDDWAPRSGAHPSTTIVPAILASLQRREDDCTGRDLIVAFVAGYELQERIGIAISPSHYDIGFHTTGVIGAFGAATASALLLGADATQLRTTLTIAATEAAGLKSVFGSMAKPLNAGRAAQAGVLAAQLATAGFVGPASDGVFGPQGFALTHASEVDLASVVVPFASEWTLRSHLFKAYPSCFGTHAAILGAESLRTTHDLSPSDIARIELTVPPITLPVCAIPAPQTGLEGKFSLAYCTAIAFEGDVTTASFADPLPASAETSRLMQAVELHTDEGFGKTRAKVEVVLSDGGRLTSDSDAGVPGSVSRQALERKFRDLTSDAIRPRTADRLLSDLRRLDSLESTHDVRQLAMAGTGELA</sequence>